<dbReference type="Proteomes" id="UP000249829">
    <property type="component" value="Unassembled WGS sequence"/>
</dbReference>
<keyword evidence="2" id="KW-1185">Reference proteome</keyword>
<gene>
    <name evidence="1" type="ORF">BO99DRAFT_173885</name>
</gene>
<organism evidence="1 2">
    <name type="scientific">Aspergillus violaceofuscus (strain CBS 115571)</name>
    <dbReference type="NCBI Taxonomy" id="1450538"/>
    <lineage>
        <taxon>Eukaryota</taxon>
        <taxon>Fungi</taxon>
        <taxon>Dikarya</taxon>
        <taxon>Ascomycota</taxon>
        <taxon>Pezizomycotina</taxon>
        <taxon>Eurotiomycetes</taxon>
        <taxon>Eurotiomycetidae</taxon>
        <taxon>Eurotiales</taxon>
        <taxon>Aspergillaceae</taxon>
        <taxon>Aspergillus</taxon>
    </lineage>
</organism>
<dbReference type="EMBL" id="KZ825148">
    <property type="protein sequence ID" value="PYI18050.1"/>
    <property type="molecule type" value="Genomic_DNA"/>
</dbReference>
<evidence type="ECO:0000313" key="2">
    <source>
        <dbReference type="Proteomes" id="UP000249829"/>
    </source>
</evidence>
<reference evidence="1 2" key="1">
    <citation type="submission" date="2018-02" db="EMBL/GenBank/DDBJ databases">
        <title>The genomes of Aspergillus section Nigri reveals drivers in fungal speciation.</title>
        <authorList>
            <consortium name="DOE Joint Genome Institute"/>
            <person name="Vesth T.C."/>
            <person name="Nybo J."/>
            <person name="Theobald S."/>
            <person name="Brandl J."/>
            <person name="Frisvad J.C."/>
            <person name="Nielsen K.F."/>
            <person name="Lyhne E.K."/>
            <person name="Kogle M.E."/>
            <person name="Kuo A."/>
            <person name="Riley R."/>
            <person name="Clum A."/>
            <person name="Nolan M."/>
            <person name="Lipzen A."/>
            <person name="Salamov A."/>
            <person name="Henrissat B."/>
            <person name="Wiebenga A."/>
            <person name="De vries R.P."/>
            <person name="Grigoriev I.V."/>
            <person name="Mortensen U.H."/>
            <person name="Andersen M.R."/>
            <person name="Baker S.E."/>
        </authorList>
    </citation>
    <scope>NUCLEOTIDE SEQUENCE [LARGE SCALE GENOMIC DNA]</scope>
    <source>
        <strain evidence="1 2">CBS 115571</strain>
    </source>
</reference>
<proteinExistence type="predicted"/>
<protein>
    <submittedName>
        <fullName evidence="1">Uncharacterized protein</fullName>
    </submittedName>
</protein>
<accession>A0A2V5HP85</accession>
<name>A0A2V5HP85_ASPV1</name>
<sequence length="81" mass="9607">MQRDHLWSRDHHLLLSQHCWLCNITCQIEYIWEPSIRLRSCHMINDSLDVYAITTVTGCRTSAIQSSKVQPWLPVWLCLRV</sequence>
<dbReference type="AlphaFoldDB" id="A0A2V5HP85"/>
<evidence type="ECO:0000313" key="1">
    <source>
        <dbReference type="EMBL" id="PYI18050.1"/>
    </source>
</evidence>